<evidence type="ECO:0000256" key="4">
    <source>
        <dbReference type="ARBA" id="ARBA00023139"/>
    </source>
</evidence>
<keyword evidence="2 8" id="KW-0732">Signal</keyword>
<gene>
    <name evidence="9" type="ORF">HLPCO_001151</name>
</gene>
<dbReference type="RefSeq" id="WP_008825778.1">
    <property type="nucleotide sequence ID" value="NZ_AFNU02000003.1"/>
</dbReference>
<evidence type="ECO:0000256" key="5">
    <source>
        <dbReference type="ARBA" id="ARBA00023288"/>
    </source>
</evidence>
<reference evidence="9 10" key="1">
    <citation type="journal article" date="2011" name="J. Bacteriol.">
        <title>Genome sequence of Haloplasma contractile, an unusual contractile bacterium from a deep-sea anoxic brine lake.</title>
        <authorList>
            <person name="Antunes A."/>
            <person name="Alam I."/>
            <person name="El Dorry H."/>
            <person name="Siam R."/>
            <person name="Robertson A."/>
            <person name="Bajic V.B."/>
            <person name="Stingl U."/>
        </authorList>
    </citation>
    <scope>NUCLEOTIDE SEQUENCE [LARGE SCALE GENOMIC DNA]</scope>
    <source>
        <strain evidence="9 10">SSD-17B</strain>
    </source>
</reference>
<dbReference type="InterPro" id="IPR004872">
    <property type="entry name" value="Lipoprotein_NlpA"/>
</dbReference>
<dbReference type="Proteomes" id="UP000005707">
    <property type="component" value="Unassembled WGS sequence"/>
</dbReference>
<dbReference type="eggNOG" id="COG1464">
    <property type="taxonomic scope" value="Bacteria"/>
</dbReference>
<evidence type="ECO:0000256" key="3">
    <source>
        <dbReference type="ARBA" id="ARBA00023136"/>
    </source>
</evidence>
<feature type="signal peptide" evidence="8">
    <location>
        <begin position="1"/>
        <end position="24"/>
    </location>
</feature>
<dbReference type="InParanoid" id="F7PVM3"/>
<evidence type="ECO:0000313" key="9">
    <source>
        <dbReference type="EMBL" id="ERJ12811.1"/>
    </source>
</evidence>
<evidence type="ECO:0000256" key="7">
    <source>
        <dbReference type="PIRSR" id="PIRSR002854-1"/>
    </source>
</evidence>
<feature type="chain" id="PRO_5003367179" description="Lipoprotein" evidence="8">
    <location>
        <begin position="25"/>
        <end position="272"/>
    </location>
</feature>
<evidence type="ECO:0000256" key="6">
    <source>
        <dbReference type="PIRNR" id="PIRNR002854"/>
    </source>
</evidence>
<comment type="caution">
    <text evidence="9">The sequence shown here is derived from an EMBL/GenBank/DDBJ whole genome shotgun (WGS) entry which is preliminary data.</text>
</comment>
<dbReference type="PROSITE" id="PS51257">
    <property type="entry name" value="PROKAR_LIPOPROTEIN"/>
    <property type="match status" value="1"/>
</dbReference>
<comment type="similarity">
    <text evidence="6">Belongs to the nlpA lipoprotein family.</text>
</comment>
<keyword evidence="5 6" id="KW-0449">Lipoprotein</keyword>
<reference evidence="9 10" key="2">
    <citation type="journal article" date="2013" name="PLoS ONE">
        <title>INDIGO - INtegrated Data Warehouse of MIcrobial GenOmes with Examples from the Red Sea Extremophiles.</title>
        <authorList>
            <person name="Alam I."/>
            <person name="Antunes A."/>
            <person name="Kamau A.A."/>
            <person name="Ba Alawi W."/>
            <person name="Kalkatawi M."/>
            <person name="Stingl U."/>
            <person name="Bajic V.B."/>
        </authorList>
    </citation>
    <scope>NUCLEOTIDE SEQUENCE [LARGE SCALE GENOMIC DNA]</scope>
    <source>
        <strain evidence="9 10">SSD-17B</strain>
    </source>
</reference>
<feature type="lipid moiety-binding region" description="S-diacylglycerol cysteine" evidence="7">
    <location>
        <position position="20"/>
    </location>
</feature>
<evidence type="ECO:0000313" key="10">
    <source>
        <dbReference type="Proteomes" id="UP000005707"/>
    </source>
</evidence>
<dbReference type="PANTHER" id="PTHR30429">
    <property type="entry name" value="D-METHIONINE-BINDING LIPOPROTEIN METQ"/>
    <property type="match status" value="1"/>
</dbReference>
<dbReference type="STRING" id="1033810.HLPCO_001151"/>
<evidence type="ECO:0000256" key="2">
    <source>
        <dbReference type="ARBA" id="ARBA00022729"/>
    </source>
</evidence>
<dbReference type="Pfam" id="PF03180">
    <property type="entry name" value="Lipoprotein_9"/>
    <property type="match status" value="1"/>
</dbReference>
<keyword evidence="3" id="KW-0472">Membrane</keyword>
<dbReference type="SUPFAM" id="SSF53850">
    <property type="entry name" value="Periplasmic binding protein-like II"/>
    <property type="match status" value="1"/>
</dbReference>
<evidence type="ECO:0000256" key="8">
    <source>
        <dbReference type="SAM" id="SignalP"/>
    </source>
</evidence>
<dbReference type="Gene3D" id="3.40.190.10">
    <property type="entry name" value="Periplasmic binding protein-like II"/>
    <property type="match status" value="2"/>
</dbReference>
<dbReference type="EMBL" id="AFNU02000003">
    <property type="protein sequence ID" value="ERJ12811.1"/>
    <property type="molecule type" value="Genomic_DNA"/>
</dbReference>
<dbReference type="GO" id="GO:0016020">
    <property type="term" value="C:membrane"/>
    <property type="evidence" value="ECO:0007669"/>
    <property type="project" value="UniProtKB-SubCell"/>
</dbReference>
<organism evidence="9 10">
    <name type="scientific">Haloplasma contractile SSD-17B</name>
    <dbReference type="NCBI Taxonomy" id="1033810"/>
    <lineage>
        <taxon>Bacteria</taxon>
        <taxon>Bacillati</taxon>
        <taxon>Mycoplasmatota</taxon>
        <taxon>Mollicutes</taxon>
        <taxon>Haloplasmatales</taxon>
        <taxon>Haloplasmataceae</taxon>
        <taxon>Haloplasma</taxon>
    </lineage>
</organism>
<comment type="subcellular location">
    <subcellularLocation>
        <location evidence="1">Membrane</location>
        <topology evidence="1">Lipid-anchor</topology>
    </subcellularLocation>
</comment>
<protein>
    <recommendedName>
        <fullName evidence="6">Lipoprotein</fullName>
    </recommendedName>
</protein>
<dbReference type="OrthoDB" id="9812878at2"/>
<keyword evidence="10" id="KW-1185">Reference proteome</keyword>
<accession>F7PVM3</accession>
<dbReference type="AlphaFoldDB" id="F7PVM3"/>
<name>F7PVM3_9MOLU</name>
<dbReference type="FunCoup" id="F7PVM3">
    <property type="interactions" value="70"/>
</dbReference>
<evidence type="ECO:0000256" key="1">
    <source>
        <dbReference type="ARBA" id="ARBA00004635"/>
    </source>
</evidence>
<keyword evidence="4" id="KW-0564">Palmitate</keyword>
<dbReference type="PANTHER" id="PTHR30429:SF0">
    <property type="entry name" value="METHIONINE-BINDING LIPOPROTEIN METQ"/>
    <property type="match status" value="1"/>
</dbReference>
<dbReference type="PIRSF" id="PIRSF002854">
    <property type="entry name" value="MetQ"/>
    <property type="match status" value="1"/>
</dbReference>
<proteinExistence type="inferred from homology"/>
<sequence>MKKLSILFILVSIITVLTACGSQAENKIVVGATNVPHAEILEFAKPILKEKGYELEIVEFQDYVLPNLNLTEGELDANYFQHIPYLELYNKEHGTNIVNAGGIHIEPIGIYSPDASIDSLDDIENGSIIIISKSVSDHPRVLRLLNSNGLISLPDGVNFDPIDIDELEENTSQNPNNLTFKQVDAGYLVTAYNNDEGAAVLINTNFALDGGLNPLEDAIAIEGADSPYVNVVAVNDGDQNTEKIKALVDVLQSEEVKQFIIDTYDGAVVAVN</sequence>